<evidence type="ECO:0000256" key="3">
    <source>
        <dbReference type="SAM" id="Phobius"/>
    </source>
</evidence>
<evidence type="ECO:0000313" key="6">
    <source>
        <dbReference type="Proteomes" id="UP000695264"/>
    </source>
</evidence>
<sequence>MSQPPQPPNQPSADPPGSGNDSGSDGRPAERGDSSGAPQPSQPPQPPQSAAPPQPSPAPQPGPGPDLSKQDGPAAPPPAGGPPPPPPAGPPPAAPPPAGSFGAPAPPPAPGYGYPQQPPPAPGYGYPQQPPGAAGYGYPGQQPYGQPGQPYGQPGQPYGQPTQPYGQPGQPGQPYGQQQYAMYPPAPGAGPGTPPGGGQGARQRLMIIIGAVVAVALIAVSGIWLASGDDEGGKEKDEAGNSQPDGGGDKGGTGGGTGGPKGDAGVPAGEKPAKTDAELLFTVQQPEVDDVVVVEGLWAAGGVVAKGSVDSVIGVTADGGKEKWKLPLAGNICWASRQISEDGKAAVLFQEKKIGGDGRYQPCTRVAVFDIATGKKEWEKQVGSGDEKIRFDEVTIGPGVVAAGGLNGGAAWKLDSGKELWQPDQASECKDSGYGGGKALVAVRRCGSYSSPRLEVQKIDPSSGKPEFSYKVPGGVDYAHVISTDPVVIGIDAGDTVGAGMSDVIALDDKGAMRSRISTGNGKYTARCAATDVEDCKMIVVDEDSLYMATEERESQTEDYGRTNEVVAFDLDSGKPRGKAEAGGRRVMTPLQMDGDKLIAYMEPTYDMGGQIMAIDPKSMKSTVYLKNTKSTAQTESAFRPSLNVQVVYHGGRLYLGRMMISERSSADDYMMLAYGGK</sequence>
<feature type="compositionally biased region" description="Low complexity" evidence="2">
    <location>
        <begin position="139"/>
        <end position="183"/>
    </location>
</feature>
<feature type="compositionally biased region" description="Pro residues" evidence="2">
    <location>
        <begin position="184"/>
        <end position="194"/>
    </location>
</feature>
<feature type="compositionally biased region" description="Low complexity" evidence="2">
    <location>
        <begin position="123"/>
        <end position="133"/>
    </location>
</feature>
<feature type="transmembrane region" description="Helical" evidence="3">
    <location>
        <begin position="205"/>
        <end position="226"/>
    </location>
</feature>
<dbReference type="RefSeq" id="WP_168104579.1">
    <property type="nucleotide sequence ID" value="NZ_JAATEN010000036.1"/>
</dbReference>
<feature type="region of interest" description="Disordered" evidence="2">
    <location>
        <begin position="228"/>
        <end position="271"/>
    </location>
</feature>
<evidence type="ECO:0000313" key="5">
    <source>
        <dbReference type="EMBL" id="NJQ03956.1"/>
    </source>
</evidence>
<keyword evidence="1" id="KW-0945">Host-virus interaction</keyword>
<reference evidence="5 6" key="1">
    <citation type="submission" date="2020-03" db="EMBL/GenBank/DDBJ databases">
        <title>WGS of actinomycetes isolated from Thailand.</title>
        <authorList>
            <person name="Thawai C."/>
        </authorList>
    </citation>
    <scope>NUCLEOTIDE SEQUENCE [LARGE SCALE GENOMIC DNA]</scope>
    <source>
        <strain evidence="5 6">PLAI 1-29</strain>
    </source>
</reference>
<accession>A0ABX1C574</accession>
<dbReference type="EMBL" id="JAATEN010000036">
    <property type="protein sequence ID" value="NJQ03956.1"/>
    <property type="molecule type" value="Genomic_DNA"/>
</dbReference>
<gene>
    <name evidence="5" type="ORF">HCK00_26470</name>
</gene>
<comment type="caution">
    <text evidence="5">The sequence shown here is derived from an EMBL/GenBank/DDBJ whole genome shotgun (WGS) entry which is preliminary data.</text>
</comment>
<dbReference type="InterPro" id="IPR002372">
    <property type="entry name" value="PQQ_rpt_dom"/>
</dbReference>
<dbReference type="PANTHER" id="PTHR13037">
    <property type="entry name" value="FORMIN"/>
    <property type="match status" value="1"/>
</dbReference>
<evidence type="ECO:0000259" key="4">
    <source>
        <dbReference type="Pfam" id="PF13360"/>
    </source>
</evidence>
<dbReference type="SUPFAM" id="SSF50998">
    <property type="entry name" value="Quinoprotein alcohol dehydrogenase-like"/>
    <property type="match status" value="1"/>
</dbReference>
<evidence type="ECO:0000256" key="2">
    <source>
        <dbReference type="SAM" id="MobiDB-lite"/>
    </source>
</evidence>
<dbReference type="Gene3D" id="2.130.10.10">
    <property type="entry name" value="YVTN repeat-like/Quinoprotein amine dehydrogenase"/>
    <property type="match status" value="1"/>
</dbReference>
<dbReference type="InterPro" id="IPR015943">
    <property type="entry name" value="WD40/YVTN_repeat-like_dom_sf"/>
</dbReference>
<feature type="compositionally biased region" description="Pro residues" evidence="2">
    <location>
        <begin position="74"/>
        <end position="122"/>
    </location>
</feature>
<proteinExistence type="predicted"/>
<feature type="compositionally biased region" description="Gly residues" evidence="2">
    <location>
        <begin position="245"/>
        <end position="262"/>
    </location>
</feature>
<protein>
    <submittedName>
        <fullName evidence="5">PQQ-binding-like beta-propeller repeat protein</fullName>
    </submittedName>
</protein>
<feature type="compositionally biased region" description="Pro residues" evidence="2">
    <location>
        <begin position="40"/>
        <end position="64"/>
    </location>
</feature>
<dbReference type="PANTHER" id="PTHR13037:SF24">
    <property type="entry name" value="POLYCOMB PROTEIN PCL-RELATED"/>
    <property type="match status" value="1"/>
</dbReference>
<feature type="region of interest" description="Disordered" evidence="2">
    <location>
        <begin position="1"/>
        <end position="199"/>
    </location>
</feature>
<dbReference type="Pfam" id="PF13360">
    <property type="entry name" value="PQQ_2"/>
    <property type="match status" value="1"/>
</dbReference>
<keyword evidence="3" id="KW-0812">Transmembrane</keyword>
<feature type="domain" description="Pyrrolo-quinoline quinone repeat" evidence="4">
    <location>
        <begin position="303"/>
        <end position="428"/>
    </location>
</feature>
<name>A0ABX1C574_9ACTN</name>
<keyword evidence="3" id="KW-1133">Transmembrane helix</keyword>
<dbReference type="Proteomes" id="UP000695264">
    <property type="component" value="Unassembled WGS sequence"/>
</dbReference>
<feature type="compositionally biased region" description="Low complexity" evidence="2">
    <location>
        <begin position="15"/>
        <end position="26"/>
    </location>
</feature>
<dbReference type="InterPro" id="IPR011047">
    <property type="entry name" value="Quinoprotein_ADH-like_sf"/>
</dbReference>
<keyword evidence="6" id="KW-1185">Reference proteome</keyword>
<feature type="compositionally biased region" description="Pro residues" evidence="2">
    <location>
        <begin position="1"/>
        <end position="14"/>
    </location>
</feature>
<evidence type="ECO:0000256" key="1">
    <source>
        <dbReference type="ARBA" id="ARBA00022581"/>
    </source>
</evidence>
<keyword evidence="3" id="KW-0472">Membrane</keyword>
<organism evidence="5 6">
    <name type="scientific">Streptomyces zingiberis</name>
    <dbReference type="NCBI Taxonomy" id="2053010"/>
    <lineage>
        <taxon>Bacteria</taxon>
        <taxon>Bacillati</taxon>
        <taxon>Actinomycetota</taxon>
        <taxon>Actinomycetes</taxon>
        <taxon>Kitasatosporales</taxon>
        <taxon>Streptomycetaceae</taxon>
        <taxon>Streptomyces</taxon>
    </lineage>
</organism>